<feature type="domain" description="Histidine kinase" evidence="9">
    <location>
        <begin position="1"/>
        <end position="106"/>
    </location>
</feature>
<keyword evidence="4" id="KW-0808">Transferase</keyword>
<dbReference type="SMART" id="SM00387">
    <property type="entry name" value="HATPase_c"/>
    <property type="match status" value="1"/>
</dbReference>
<dbReference type="Proteomes" id="UP000265926">
    <property type="component" value="Unassembled WGS sequence"/>
</dbReference>
<reference evidence="10 11" key="1">
    <citation type="submission" date="2018-08" db="EMBL/GenBank/DDBJ databases">
        <title>Pallidiluteibacterium maritimus gen. nov., sp. nov., isolated from coastal sediment.</title>
        <authorList>
            <person name="Zhou L.Y."/>
        </authorList>
    </citation>
    <scope>NUCLEOTIDE SEQUENCE [LARGE SCALE GENOMIC DNA]</scope>
    <source>
        <strain evidence="10 11">XSD2</strain>
    </source>
</reference>
<dbReference type="GO" id="GO:0000160">
    <property type="term" value="P:phosphorelay signal transduction system"/>
    <property type="evidence" value="ECO:0007669"/>
    <property type="project" value="UniProtKB-KW"/>
</dbReference>
<keyword evidence="3" id="KW-0597">Phosphoprotein</keyword>
<dbReference type="EC" id="2.7.13.3" evidence="2"/>
<dbReference type="InterPro" id="IPR036890">
    <property type="entry name" value="HATPase_C_sf"/>
</dbReference>
<dbReference type="PANTHER" id="PTHR43065:SF10">
    <property type="entry name" value="PEROXIDE STRESS-ACTIVATED HISTIDINE KINASE MAK3"/>
    <property type="match status" value="1"/>
</dbReference>
<dbReference type="Pfam" id="PF02518">
    <property type="entry name" value="HATPase_c"/>
    <property type="match status" value="1"/>
</dbReference>
<comment type="caution">
    <text evidence="10">The sequence shown here is derived from an EMBL/GenBank/DDBJ whole genome shotgun (WGS) entry which is preliminary data.</text>
</comment>
<accession>A0A399SVX8</accession>
<comment type="catalytic activity">
    <reaction evidence="1">
        <text>ATP + protein L-histidine = ADP + protein N-phospho-L-histidine.</text>
        <dbReference type="EC" id="2.7.13.3"/>
    </reaction>
</comment>
<keyword evidence="7 10" id="KW-0067">ATP-binding</keyword>
<evidence type="ECO:0000256" key="8">
    <source>
        <dbReference type="ARBA" id="ARBA00023012"/>
    </source>
</evidence>
<keyword evidence="8" id="KW-0902">Two-component regulatory system</keyword>
<evidence type="ECO:0000256" key="4">
    <source>
        <dbReference type="ARBA" id="ARBA00022679"/>
    </source>
</evidence>
<protein>
    <recommendedName>
        <fullName evidence="2">histidine kinase</fullName>
        <ecNumber evidence="2">2.7.13.3</ecNumber>
    </recommendedName>
</protein>
<keyword evidence="6" id="KW-0418">Kinase</keyword>
<dbReference type="GO" id="GO:0004673">
    <property type="term" value="F:protein histidine kinase activity"/>
    <property type="evidence" value="ECO:0007669"/>
    <property type="project" value="UniProtKB-EC"/>
</dbReference>
<sequence length="181" mass="20152">MRTLSEHILDIVQNSVSAGATLIEIIVVENKKKDICSLTINDNGCGMDAETLSRATDPFFTSRKTRKVGLGLPLLKQNAEAAGGSFKLESQPGKGTRLEAVFQLSNFDRPPLGDIWNTLYLMVLSYDKGELIYSHQTEKGTFSFSFNELKEIVGDVSFQQKEIREGVIEYIKTNLSDIEAR</sequence>
<dbReference type="PROSITE" id="PS50109">
    <property type="entry name" value="HIS_KIN"/>
    <property type="match status" value="1"/>
</dbReference>
<dbReference type="Gene3D" id="3.30.565.10">
    <property type="entry name" value="Histidine kinase-like ATPase, C-terminal domain"/>
    <property type="match status" value="1"/>
</dbReference>
<evidence type="ECO:0000256" key="1">
    <source>
        <dbReference type="ARBA" id="ARBA00000085"/>
    </source>
</evidence>
<dbReference type="GO" id="GO:0005524">
    <property type="term" value="F:ATP binding"/>
    <property type="evidence" value="ECO:0007669"/>
    <property type="project" value="UniProtKB-KW"/>
</dbReference>
<dbReference type="InterPro" id="IPR004358">
    <property type="entry name" value="Sig_transdc_His_kin-like_C"/>
</dbReference>
<dbReference type="InterPro" id="IPR003594">
    <property type="entry name" value="HATPase_dom"/>
</dbReference>
<dbReference type="PRINTS" id="PR00344">
    <property type="entry name" value="BCTRLSENSOR"/>
</dbReference>
<dbReference type="EMBL" id="QWGR01000016">
    <property type="protein sequence ID" value="RIJ46245.1"/>
    <property type="molecule type" value="Genomic_DNA"/>
</dbReference>
<evidence type="ECO:0000256" key="3">
    <source>
        <dbReference type="ARBA" id="ARBA00022553"/>
    </source>
</evidence>
<evidence type="ECO:0000256" key="7">
    <source>
        <dbReference type="ARBA" id="ARBA00022840"/>
    </source>
</evidence>
<evidence type="ECO:0000259" key="9">
    <source>
        <dbReference type="PROSITE" id="PS50109"/>
    </source>
</evidence>
<organism evidence="10 11">
    <name type="scientific">Maribellus luteus</name>
    <dbReference type="NCBI Taxonomy" id="2305463"/>
    <lineage>
        <taxon>Bacteria</taxon>
        <taxon>Pseudomonadati</taxon>
        <taxon>Bacteroidota</taxon>
        <taxon>Bacteroidia</taxon>
        <taxon>Marinilabiliales</taxon>
        <taxon>Prolixibacteraceae</taxon>
        <taxon>Maribellus</taxon>
    </lineage>
</organism>
<dbReference type="RefSeq" id="WP_119439749.1">
    <property type="nucleotide sequence ID" value="NZ_QWGR01000016.1"/>
</dbReference>
<gene>
    <name evidence="10" type="ORF">D1614_19945</name>
</gene>
<proteinExistence type="predicted"/>
<dbReference type="OrthoDB" id="1046984at2"/>
<keyword evidence="5" id="KW-0547">Nucleotide-binding</keyword>
<keyword evidence="11" id="KW-1185">Reference proteome</keyword>
<evidence type="ECO:0000256" key="6">
    <source>
        <dbReference type="ARBA" id="ARBA00022777"/>
    </source>
</evidence>
<dbReference type="PANTHER" id="PTHR43065">
    <property type="entry name" value="SENSOR HISTIDINE KINASE"/>
    <property type="match status" value="1"/>
</dbReference>
<dbReference type="AlphaFoldDB" id="A0A399SVX8"/>
<dbReference type="InterPro" id="IPR005467">
    <property type="entry name" value="His_kinase_dom"/>
</dbReference>
<name>A0A399SVX8_9BACT</name>
<evidence type="ECO:0000256" key="5">
    <source>
        <dbReference type="ARBA" id="ARBA00022741"/>
    </source>
</evidence>
<evidence type="ECO:0000313" key="10">
    <source>
        <dbReference type="EMBL" id="RIJ46245.1"/>
    </source>
</evidence>
<evidence type="ECO:0000313" key="11">
    <source>
        <dbReference type="Proteomes" id="UP000265926"/>
    </source>
</evidence>
<evidence type="ECO:0000256" key="2">
    <source>
        <dbReference type="ARBA" id="ARBA00012438"/>
    </source>
</evidence>
<dbReference type="SUPFAM" id="SSF55874">
    <property type="entry name" value="ATPase domain of HSP90 chaperone/DNA topoisomerase II/histidine kinase"/>
    <property type="match status" value="1"/>
</dbReference>